<dbReference type="OrthoDB" id="10021397at2759"/>
<feature type="transmembrane region" description="Helical" evidence="6">
    <location>
        <begin position="310"/>
        <end position="331"/>
    </location>
</feature>
<evidence type="ECO:0000256" key="1">
    <source>
        <dbReference type="ARBA" id="ARBA00004141"/>
    </source>
</evidence>
<feature type="transmembrane region" description="Helical" evidence="6">
    <location>
        <begin position="272"/>
        <end position="290"/>
    </location>
</feature>
<evidence type="ECO:0000313" key="8">
    <source>
        <dbReference type="EMBL" id="ODV68963.1"/>
    </source>
</evidence>
<feature type="transmembrane region" description="Helical" evidence="6">
    <location>
        <begin position="374"/>
        <end position="395"/>
    </location>
</feature>
<evidence type="ECO:0000256" key="2">
    <source>
        <dbReference type="ARBA" id="ARBA00008335"/>
    </source>
</evidence>
<feature type="transmembrane region" description="Helical" evidence="6">
    <location>
        <begin position="170"/>
        <end position="189"/>
    </location>
</feature>
<proteinExistence type="inferred from homology"/>
<accession>A0A1E4RNX6</accession>
<feature type="transmembrane region" description="Helical" evidence="6">
    <location>
        <begin position="81"/>
        <end position="100"/>
    </location>
</feature>
<feature type="transmembrane region" description="Helical" evidence="6">
    <location>
        <begin position="240"/>
        <end position="260"/>
    </location>
</feature>
<evidence type="ECO:0000256" key="5">
    <source>
        <dbReference type="ARBA" id="ARBA00023136"/>
    </source>
</evidence>
<dbReference type="InterPro" id="IPR011701">
    <property type="entry name" value="MFS"/>
</dbReference>
<name>A0A1E4RNX6_9ASCO</name>
<evidence type="ECO:0000259" key="7">
    <source>
        <dbReference type="PROSITE" id="PS50850"/>
    </source>
</evidence>
<evidence type="ECO:0000313" key="9">
    <source>
        <dbReference type="Proteomes" id="UP000095085"/>
    </source>
</evidence>
<keyword evidence="3 6" id="KW-0812">Transmembrane</keyword>
<dbReference type="PANTHER" id="PTHR23501:SF78">
    <property type="entry name" value="MAJOR FACILITATOR SUPERFAMILY (MFS) PROFILE DOMAIN-CONTAINING PROTEIN-RELATED"/>
    <property type="match status" value="1"/>
</dbReference>
<protein>
    <recommendedName>
        <fullName evidence="7">Major facilitator superfamily (MFS) profile domain-containing protein</fullName>
    </recommendedName>
</protein>
<dbReference type="Gene3D" id="1.20.1250.20">
    <property type="entry name" value="MFS general substrate transporter like domains"/>
    <property type="match status" value="2"/>
</dbReference>
<dbReference type="RefSeq" id="XP_020078030.1">
    <property type="nucleotide sequence ID" value="XM_020218486.1"/>
</dbReference>
<sequence>MEQEGKLDDKTVVNDADLEKLPQDQNLADRLGDAHVNILPLKKLLISFAAMATALFIAFADQTSVTIGLASIAKDLHAETTINWAGTASLLANTVCQVLFGRFADIFGRKNMLLGSLALLGIANLGCGFVKTGVQYYILRAFSGIGAGGIQSISMTIVSDIVTLKQRGKFQGILGSTIGISNAFSPLIMAGFIEHSTWRNFYRLTPPLCAIIFITVYFLIEDRKKELNQILTMRQKFKKIDYLGVVMSSAALTLLLIPISGGGSTYSWNSKIIIIFFCLGGVSLITFLFIEWKIPELPMIPLRLFKTPSLSFLLLTNFFFGMTYYGFIYYTPYYYQLVRGFSIIRSAILMFPLVLPMAVSSILAGAYMSWCGHYIVVIYAGFSLWLLGNCLLLTWNENSSIADITIVLIIMGFGVGSVFQPSMVACQAQSRKADRAVVISTRNVIRSFGGAVGIAICSLIMTNTLIKQVDNELQNENSILSKNFLNYIKQNIYSRADLSNLNQQQLKLIRSMYMKSLRNVYYLLIPLIAICLLACIPIKDKGMSCIDEISVTEDENRSKWKNFILK</sequence>
<feature type="transmembrane region" description="Helical" evidence="6">
    <location>
        <begin position="401"/>
        <end position="423"/>
    </location>
</feature>
<dbReference type="Pfam" id="PF07690">
    <property type="entry name" value="MFS_1"/>
    <property type="match status" value="1"/>
</dbReference>
<dbReference type="PROSITE" id="PS50850">
    <property type="entry name" value="MFS"/>
    <property type="match status" value="1"/>
</dbReference>
<dbReference type="SUPFAM" id="SSF103473">
    <property type="entry name" value="MFS general substrate transporter"/>
    <property type="match status" value="1"/>
</dbReference>
<evidence type="ECO:0000256" key="4">
    <source>
        <dbReference type="ARBA" id="ARBA00022989"/>
    </source>
</evidence>
<organism evidence="8 9">
    <name type="scientific">Hyphopichia burtonii NRRL Y-1933</name>
    <dbReference type="NCBI Taxonomy" id="984485"/>
    <lineage>
        <taxon>Eukaryota</taxon>
        <taxon>Fungi</taxon>
        <taxon>Dikarya</taxon>
        <taxon>Ascomycota</taxon>
        <taxon>Saccharomycotina</taxon>
        <taxon>Pichiomycetes</taxon>
        <taxon>Debaryomycetaceae</taxon>
        <taxon>Hyphopichia</taxon>
    </lineage>
</organism>
<evidence type="ECO:0000256" key="6">
    <source>
        <dbReference type="SAM" id="Phobius"/>
    </source>
</evidence>
<gene>
    <name evidence="8" type="ORF">HYPBUDRAFT_106448</name>
</gene>
<dbReference type="InterPro" id="IPR036259">
    <property type="entry name" value="MFS_trans_sf"/>
</dbReference>
<dbReference type="AlphaFoldDB" id="A0A1E4RNX6"/>
<dbReference type="Proteomes" id="UP000095085">
    <property type="component" value="Unassembled WGS sequence"/>
</dbReference>
<dbReference type="GO" id="GO:0022857">
    <property type="term" value="F:transmembrane transporter activity"/>
    <property type="evidence" value="ECO:0007669"/>
    <property type="project" value="InterPro"/>
</dbReference>
<evidence type="ECO:0000256" key="3">
    <source>
        <dbReference type="ARBA" id="ARBA00022692"/>
    </source>
</evidence>
<dbReference type="InterPro" id="IPR020846">
    <property type="entry name" value="MFS_dom"/>
</dbReference>
<keyword evidence="5 6" id="KW-0472">Membrane</keyword>
<feature type="transmembrane region" description="Helical" evidence="6">
    <location>
        <begin position="343"/>
        <end position="367"/>
    </location>
</feature>
<reference evidence="9" key="1">
    <citation type="submission" date="2016-05" db="EMBL/GenBank/DDBJ databases">
        <title>Comparative genomics of biotechnologically important yeasts.</title>
        <authorList>
            <consortium name="DOE Joint Genome Institute"/>
            <person name="Riley R."/>
            <person name="Haridas S."/>
            <person name="Wolfe K.H."/>
            <person name="Lopes M.R."/>
            <person name="Hittinger C.T."/>
            <person name="Goker M."/>
            <person name="Salamov A."/>
            <person name="Wisecaver J."/>
            <person name="Long T.M."/>
            <person name="Aerts A.L."/>
            <person name="Barry K."/>
            <person name="Choi C."/>
            <person name="Clum A."/>
            <person name="Coughlan A.Y."/>
            <person name="Deshpande S."/>
            <person name="Douglass A.P."/>
            <person name="Hanson S.J."/>
            <person name="Klenk H.-P."/>
            <person name="Labutti K."/>
            <person name="Lapidus A."/>
            <person name="Lindquist E."/>
            <person name="Lipzen A."/>
            <person name="Meier-Kolthoff J.P."/>
            <person name="Ohm R.A."/>
            <person name="Otillar R.P."/>
            <person name="Pangilinan J."/>
            <person name="Peng Y."/>
            <person name="Rokas A."/>
            <person name="Rosa C.A."/>
            <person name="Scheuner C."/>
            <person name="Sibirny A.A."/>
            <person name="Slot J.C."/>
            <person name="Stielow J.B."/>
            <person name="Sun H."/>
            <person name="Kurtzman C.P."/>
            <person name="Blackwell M."/>
            <person name="Grigoriev I.V."/>
            <person name="Jeffries T.W."/>
        </authorList>
    </citation>
    <scope>NUCLEOTIDE SEQUENCE [LARGE SCALE GENOMIC DNA]</scope>
    <source>
        <strain evidence="9">NRRL Y-1933</strain>
    </source>
</reference>
<feature type="domain" description="Major facilitator superfamily (MFS) profile" evidence="7">
    <location>
        <begin position="47"/>
        <end position="543"/>
    </location>
</feature>
<keyword evidence="4 6" id="KW-1133">Transmembrane helix</keyword>
<comment type="similarity">
    <text evidence="2">Belongs to the major facilitator superfamily.</text>
</comment>
<dbReference type="STRING" id="984485.A0A1E4RNX6"/>
<keyword evidence="9" id="KW-1185">Reference proteome</keyword>
<feature type="transmembrane region" description="Helical" evidence="6">
    <location>
        <begin position="137"/>
        <end position="158"/>
    </location>
</feature>
<feature type="transmembrane region" description="Helical" evidence="6">
    <location>
        <begin position="44"/>
        <end position="61"/>
    </location>
</feature>
<dbReference type="GeneID" id="30993036"/>
<feature type="transmembrane region" description="Helical" evidence="6">
    <location>
        <begin position="444"/>
        <end position="466"/>
    </location>
</feature>
<feature type="transmembrane region" description="Helical" evidence="6">
    <location>
        <begin position="201"/>
        <end position="220"/>
    </location>
</feature>
<dbReference type="GO" id="GO:0005886">
    <property type="term" value="C:plasma membrane"/>
    <property type="evidence" value="ECO:0007669"/>
    <property type="project" value="TreeGrafter"/>
</dbReference>
<feature type="transmembrane region" description="Helical" evidence="6">
    <location>
        <begin position="520"/>
        <end position="538"/>
    </location>
</feature>
<dbReference type="PANTHER" id="PTHR23501">
    <property type="entry name" value="MAJOR FACILITATOR SUPERFAMILY"/>
    <property type="match status" value="1"/>
</dbReference>
<dbReference type="EMBL" id="KV454539">
    <property type="protein sequence ID" value="ODV68963.1"/>
    <property type="molecule type" value="Genomic_DNA"/>
</dbReference>
<comment type="subcellular location">
    <subcellularLocation>
        <location evidence="1">Membrane</location>
        <topology evidence="1">Multi-pass membrane protein</topology>
    </subcellularLocation>
</comment>
<feature type="transmembrane region" description="Helical" evidence="6">
    <location>
        <begin position="112"/>
        <end position="131"/>
    </location>
</feature>